<evidence type="ECO:0000256" key="4">
    <source>
        <dbReference type="ARBA" id="ARBA00023235"/>
    </source>
</evidence>
<dbReference type="Gene3D" id="3.30.310.50">
    <property type="entry name" value="Alpha-D-phosphohexomutase, C-terminal domain"/>
    <property type="match status" value="1"/>
</dbReference>
<evidence type="ECO:0000256" key="3">
    <source>
        <dbReference type="ARBA" id="ARBA00022842"/>
    </source>
</evidence>
<dbReference type="AlphaFoldDB" id="A0A6J6HSS2"/>
<keyword evidence="1" id="KW-0597">Phosphoprotein</keyword>
<feature type="domain" description="Alpha-D-phosphohexomutase C-terminal" evidence="5">
    <location>
        <begin position="8"/>
        <end position="74"/>
    </location>
</feature>
<keyword evidence="3" id="KW-0460">Magnesium</keyword>
<proteinExistence type="predicted"/>
<dbReference type="GO" id="GO:0046872">
    <property type="term" value="F:metal ion binding"/>
    <property type="evidence" value="ECO:0007669"/>
    <property type="project" value="UniProtKB-KW"/>
</dbReference>
<evidence type="ECO:0000256" key="2">
    <source>
        <dbReference type="ARBA" id="ARBA00022723"/>
    </source>
</evidence>
<evidence type="ECO:0000259" key="5">
    <source>
        <dbReference type="Pfam" id="PF00408"/>
    </source>
</evidence>
<keyword evidence="4" id="KW-0413">Isomerase</keyword>
<dbReference type="Pfam" id="PF00408">
    <property type="entry name" value="PGM_PMM_IV"/>
    <property type="match status" value="1"/>
</dbReference>
<dbReference type="InterPro" id="IPR005843">
    <property type="entry name" value="A-D-PHexomutase_C"/>
</dbReference>
<dbReference type="InterPro" id="IPR036900">
    <property type="entry name" value="A-D-PHexomutase_C_sf"/>
</dbReference>
<organism evidence="6">
    <name type="scientific">freshwater metagenome</name>
    <dbReference type="NCBI Taxonomy" id="449393"/>
    <lineage>
        <taxon>unclassified sequences</taxon>
        <taxon>metagenomes</taxon>
        <taxon>ecological metagenomes</taxon>
    </lineage>
</organism>
<dbReference type="SUPFAM" id="SSF55957">
    <property type="entry name" value="Phosphoglucomutase, C-terminal domain"/>
    <property type="match status" value="1"/>
</dbReference>
<evidence type="ECO:0000256" key="1">
    <source>
        <dbReference type="ARBA" id="ARBA00022553"/>
    </source>
</evidence>
<sequence>MKRFPQVLINVKDIDKSRLDSSKAISEMIASCESELGDNGRILVRASGTESLVRVMVEAASIATAQEIAEKLAEIVRLELK</sequence>
<accession>A0A6J6HSS2</accession>
<dbReference type="GO" id="GO:0016868">
    <property type="term" value="F:intramolecular phosphotransferase activity"/>
    <property type="evidence" value="ECO:0007669"/>
    <property type="project" value="InterPro"/>
</dbReference>
<evidence type="ECO:0000313" key="6">
    <source>
        <dbReference type="EMBL" id="CAB4616180.1"/>
    </source>
</evidence>
<dbReference type="FunFam" id="3.30.310.50:FF:000001">
    <property type="entry name" value="Phosphoglucosamine mutase"/>
    <property type="match status" value="1"/>
</dbReference>
<keyword evidence="2" id="KW-0479">Metal-binding</keyword>
<protein>
    <submittedName>
        <fullName evidence="6">Unannotated protein</fullName>
    </submittedName>
</protein>
<reference evidence="6" key="1">
    <citation type="submission" date="2020-05" db="EMBL/GenBank/DDBJ databases">
        <authorList>
            <person name="Chiriac C."/>
            <person name="Salcher M."/>
            <person name="Ghai R."/>
            <person name="Kavagutti S V."/>
        </authorList>
    </citation>
    <scope>NUCLEOTIDE SEQUENCE</scope>
</reference>
<dbReference type="EMBL" id="CAEZUY010000063">
    <property type="protein sequence ID" value="CAB4616180.1"/>
    <property type="molecule type" value="Genomic_DNA"/>
</dbReference>
<name>A0A6J6HSS2_9ZZZZ</name>
<gene>
    <name evidence="6" type="ORF">UFOPK1863_00723</name>
</gene>